<dbReference type="InterPro" id="IPR001796">
    <property type="entry name" value="DHFR_dom"/>
</dbReference>
<evidence type="ECO:0000256" key="7">
    <source>
        <dbReference type="ARBA" id="ARBA00025067"/>
    </source>
</evidence>
<dbReference type="Pfam" id="PF00186">
    <property type="entry name" value="DHFR_1"/>
    <property type="match status" value="1"/>
</dbReference>
<feature type="domain" description="DHFR" evidence="10">
    <location>
        <begin position="1"/>
        <end position="160"/>
    </location>
</feature>
<evidence type="ECO:0000259" key="10">
    <source>
        <dbReference type="PROSITE" id="PS51330"/>
    </source>
</evidence>
<dbReference type="GO" id="GO:0006730">
    <property type="term" value="P:one-carbon metabolic process"/>
    <property type="evidence" value="ECO:0007669"/>
    <property type="project" value="UniProtKB-KW"/>
</dbReference>
<dbReference type="PIRSF" id="PIRSF000194">
    <property type="entry name" value="DHFR"/>
    <property type="match status" value="1"/>
</dbReference>
<dbReference type="PROSITE" id="PS00075">
    <property type="entry name" value="DHFR_1"/>
    <property type="match status" value="1"/>
</dbReference>
<name>A0A7X2S1I6_9BACI</name>
<evidence type="ECO:0000256" key="3">
    <source>
        <dbReference type="ARBA" id="ARBA00012856"/>
    </source>
</evidence>
<comment type="catalytic activity">
    <reaction evidence="8">
        <text>(6S)-5,6,7,8-tetrahydrofolate + NADP(+) = 7,8-dihydrofolate + NADPH + H(+)</text>
        <dbReference type="Rhea" id="RHEA:15009"/>
        <dbReference type="ChEBI" id="CHEBI:15378"/>
        <dbReference type="ChEBI" id="CHEBI:57451"/>
        <dbReference type="ChEBI" id="CHEBI:57453"/>
        <dbReference type="ChEBI" id="CHEBI:57783"/>
        <dbReference type="ChEBI" id="CHEBI:58349"/>
        <dbReference type="EC" id="1.5.1.3"/>
    </reaction>
</comment>
<dbReference type="CDD" id="cd00209">
    <property type="entry name" value="DHFR"/>
    <property type="match status" value="1"/>
</dbReference>
<comment type="function">
    <text evidence="7 8">Key enzyme in folate metabolism. Catalyzes an essential reaction for de novo glycine and purine synthesis, and for DNA precursor synthesis.</text>
</comment>
<dbReference type="InterPro" id="IPR012259">
    <property type="entry name" value="DHFR"/>
</dbReference>
<evidence type="ECO:0000256" key="9">
    <source>
        <dbReference type="RuleBase" id="RU004474"/>
    </source>
</evidence>
<evidence type="ECO:0000256" key="1">
    <source>
        <dbReference type="ARBA" id="ARBA00004903"/>
    </source>
</evidence>
<dbReference type="GO" id="GO:0005829">
    <property type="term" value="C:cytosol"/>
    <property type="evidence" value="ECO:0007669"/>
    <property type="project" value="TreeGrafter"/>
</dbReference>
<dbReference type="PANTHER" id="PTHR48069">
    <property type="entry name" value="DIHYDROFOLATE REDUCTASE"/>
    <property type="match status" value="1"/>
</dbReference>
<dbReference type="AlphaFoldDB" id="A0A7X2S1I6"/>
<dbReference type="GO" id="GO:0046654">
    <property type="term" value="P:tetrahydrofolate biosynthetic process"/>
    <property type="evidence" value="ECO:0007669"/>
    <property type="project" value="UniProtKB-UniPathway"/>
</dbReference>
<dbReference type="SUPFAM" id="SSF53597">
    <property type="entry name" value="Dihydrofolate reductase-like"/>
    <property type="match status" value="1"/>
</dbReference>
<dbReference type="PANTHER" id="PTHR48069:SF3">
    <property type="entry name" value="DIHYDROFOLATE REDUCTASE"/>
    <property type="match status" value="1"/>
</dbReference>
<accession>A0A7X2S1I6</accession>
<dbReference type="OrthoDB" id="9804315at2"/>
<keyword evidence="12" id="KW-1185">Reference proteome</keyword>
<sequence>MISFVFAMDDKRAIGKNNDLPWKLPADLAHFKRTTLGGTVVMGRKTFESMGSKPLPGRRNVVVTSNHDFKAEGCEILHTVKEISLLEEEGEELFIIGGAKIFEEMLPHCTKMYVTLIHHTFGGDTFFPEINENEWETVSREPGIKDEKNPYNYEFAVWQRKTSI</sequence>
<dbReference type="EC" id="1.5.1.3" evidence="3 8"/>
<reference evidence="11 12" key="1">
    <citation type="journal article" date="2017" name="Int. J. Syst. Evol. Microbiol.">
        <title>Bacillus mangrovi sp. nov., isolated from a sediment sample from a mangrove forest.</title>
        <authorList>
            <person name="Gupta V."/>
            <person name="Singh P.K."/>
            <person name="Korpole S."/>
            <person name="Tanuku N.R.S."/>
            <person name="Pinnaka A.K."/>
        </authorList>
    </citation>
    <scope>NUCLEOTIDE SEQUENCE [LARGE SCALE GENOMIC DNA]</scope>
    <source>
        <strain evidence="11 12">KCTC 33872</strain>
    </source>
</reference>
<dbReference type="GO" id="GO:0046655">
    <property type="term" value="P:folic acid metabolic process"/>
    <property type="evidence" value="ECO:0007669"/>
    <property type="project" value="TreeGrafter"/>
</dbReference>
<evidence type="ECO:0000256" key="4">
    <source>
        <dbReference type="ARBA" id="ARBA00022563"/>
    </source>
</evidence>
<comment type="pathway">
    <text evidence="1 8">Cofactor biosynthesis; tetrahydrofolate biosynthesis; 5,6,7,8-tetrahydrofolate from 7,8-dihydrofolate: step 1/1.</text>
</comment>
<comment type="similarity">
    <text evidence="2 8 9">Belongs to the dihydrofolate reductase family.</text>
</comment>
<dbReference type="GO" id="GO:0046452">
    <property type="term" value="P:dihydrofolate metabolic process"/>
    <property type="evidence" value="ECO:0007669"/>
    <property type="project" value="TreeGrafter"/>
</dbReference>
<dbReference type="InterPro" id="IPR017925">
    <property type="entry name" value="DHFR_CS"/>
</dbReference>
<dbReference type="PRINTS" id="PR00070">
    <property type="entry name" value="DHFR"/>
</dbReference>
<dbReference type="GO" id="GO:0004146">
    <property type="term" value="F:dihydrofolate reductase activity"/>
    <property type="evidence" value="ECO:0007669"/>
    <property type="project" value="UniProtKB-EC"/>
</dbReference>
<dbReference type="InterPro" id="IPR024072">
    <property type="entry name" value="DHFR-like_dom_sf"/>
</dbReference>
<protein>
    <recommendedName>
        <fullName evidence="3 8">Dihydrofolate reductase</fullName>
        <ecNumber evidence="3 8">1.5.1.3</ecNumber>
    </recommendedName>
</protein>
<evidence type="ECO:0000313" key="11">
    <source>
        <dbReference type="EMBL" id="MTH52074.1"/>
    </source>
</evidence>
<dbReference type="GO" id="GO:0070401">
    <property type="term" value="F:NADP+ binding"/>
    <property type="evidence" value="ECO:0007669"/>
    <property type="project" value="UniProtKB-ARBA"/>
</dbReference>
<keyword evidence="6 8" id="KW-0560">Oxidoreductase</keyword>
<comment type="caution">
    <text evidence="11">The sequence shown here is derived from an EMBL/GenBank/DDBJ whole genome shotgun (WGS) entry which is preliminary data.</text>
</comment>
<organism evidence="11 12">
    <name type="scientific">Metabacillus mangrovi</name>
    <dbReference type="NCBI Taxonomy" id="1491830"/>
    <lineage>
        <taxon>Bacteria</taxon>
        <taxon>Bacillati</taxon>
        <taxon>Bacillota</taxon>
        <taxon>Bacilli</taxon>
        <taxon>Bacillales</taxon>
        <taxon>Bacillaceae</taxon>
        <taxon>Metabacillus</taxon>
    </lineage>
</organism>
<evidence type="ECO:0000256" key="5">
    <source>
        <dbReference type="ARBA" id="ARBA00022857"/>
    </source>
</evidence>
<evidence type="ECO:0000313" key="12">
    <source>
        <dbReference type="Proteomes" id="UP000434639"/>
    </source>
</evidence>
<proteinExistence type="inferred from homology"/>
<keyword evidence="5 8" id="KW-0521">NADP</keyword>
<gene>
    <name evidence="11" type="ORF">GKZ89_01555</name>
</gene>
<dbReference type="RefSeq" id="WP_155110614.1">
    <property type="nucleotide sequence ID" value="NZ_WMIB01000001.1"/>
</dbReference>
<dbReference type="FunFam" id="3.40.430.10:FF:000001">
    <property type="entry name" value="Dihydrofolate reductase"/>
    <property type="match status" value="1"/>
</dbReference>
<dbReference type="Gene3D" id="3.40.430.10">
    <property type="entry name" value="Dihydrofolate Reductase, subunit A"/>
    <property type="match status" value="1"/>
</dbReference>
<dbReference type="PROSITE" id="PS51330">
    <property type="entry name" value="DHFR_2"/>
    <property type="match status" value="1"/>
</dbReference>
<dbReference type="UniPathway" id="UPA00077">
    <property type="reaction ID" value="UER00158"/>
</dbReference>
<dbReference type="EMBL" id="WMIB01000001">
    <property type="protein sequence ID" value="MTH52074.1"/>
    <property type="molecule type" value="Genomic_DNA"/>
</dbReference>
<evidence type="ECO:0000256" key="6">
    <source>
        <dbReference type="ARBA" id="ARBA00023002"/>
    </source>
</evidence>
<dbReference type="Proteomes" id="UP000434639">
    <property type="component" value="Unassembled WGS sequence"/>
</dbReference>
<evidence type="ECO:0000256" key="2">
    <source>
        <dbReference type="ARBA" id="ARBA00009539"/>
    </source>
</evidence>
<evidence type="ECO:0000256" key="8">
    <source>
        <dbReference type="PIRNR" id="PIRNR000194"/>
    </source>
</evidence>
<keyword evidence="4 8" id="KW-0554">One-carbon metabolism</keyword>